<dbReference type="PANTHER" id="PTHR43486:SF1">
    <property type="entry name" value="LIPID II FLIPPASE MURJ-RELATED"/>
    <property type="match status" value="1"/>
</dbReference>
<dbReference type="Proteomes" id="UP000244892">
    <property type="component" value="Chromosome"/>
</dbReference>
<dbReference type="PRINTS" id="PR01806">
    <property type="entry name" value="VIRFACTRMVIN"/>
</dbReference>
<proteinExistence type="inferred from homology"/>
<evidence type="ECO:0000256" key="3">
    <source>
        <dbReference type="ARBA" id="ARBA00022692"/>
    </source>
</evidence>
<dbReference type="GO" id="GO:0005886">
    <property type="term" value="C:plasma membrane"/>
    <property type="evidence" value="ECO:0007669"/>
    <property type="project" value="UniProtKB-SubCell"/>
</dbReference>
<evidence type="ECO:0000256" key="9">
    <source>
        <dbReference type="ARBA" id="ARBA00061532"/>
    </source>
</evidence>
<comment type="subcellular location">
    <subcellularLocation>
        <location evidence="1">Cell membrane</location>
        <topology evidence="1">Multi-pass membrane protein</topology>
    </subcellularLocation>
</comment>
<dbReference type="InterPro" id="IPR004268">
    <property type="entry name" value="MurJ"/>
</dbReference>
<organism evidence="11 12">
    <name type="scientific">Aquabacterium olei</name>
    <dbReference type="NCBI Taxonomy" id="1296669"/>
    <lineage>
        <taxon>Bacteria</taxon>
        <taxon>Pseudomonadati</taxon>
        <taxon>Pseudomonadota</taxon>
        <taxon>Betaproteobacteria</taxon>
        <taxon>Burkholderiales</taxon>
        <taxon>Aquabacterium</taxon>
    </lineage>
</organism>
<evidence type="ECO:0000256" key="7">
    <source>
        <dbReference type="ARBA" id="ARBA00023136"/>
    </source>
</evidence>
<evidence type="ECO:0000256" key="5">
    <source>
        <dbReference type="ARBA" id="ARBA00022984"/>
    </source>
</evidence>
<dbReference type="KEGG" id="aon:DEH84_00790"/>
<keyword evidence="6 10" id="KW-1133">Transmembrane helix</keyword>
<sequence>MLGAAGLLTAVTLLGLVAGLAREWLLVDAWGAGARTDGFLVALFLPEAVRTMLAGGVLSSAALALWQARTAPQRPGWLGATTLGLGGLGVGLATACTVGAGPLTHLVGPGLPDADRATVAQALSLLAWGLPALVLQALWSVPLQAAGRFLLAGVGSLVYNLPAVLWMAWRRDQATESELALAFVVGAWASALLLLPAMLRTGLQPGVLRWDAGVLRELGHRVGPLLGGALGGQGLMLLERMVASWLGEGAVTLLNLARKLANLPLVALMSVNQVLLGLMSRQAGTDRLRLLRQGLALNTLISTPAAVGLLLSAQAIVALLFPRVQGTALLAPLLGWYAVALVLAGWTTLLARYNHAAGDTRLPFVCETAANLAQAIALPLLGWFAGAQGIAAAVLLGVLVNGGLLLHFNRLWHHLHLSRLALAGGLPLLLGAAVLPWWPPLPGWRLAASTVAGLACLLLLAAWLRPWRAAPG</sequence>
<feature type="transmembrane region" description="Helical" evidence="10">
    <location>
        <begin position="300"/>
        <end position="321"/>
    </location>
</feature>
<dbReference type="OrthoDB" id="6037421at2"/>
<keyword evidence="7 10" id="KW-0472">Membrane</keyword>
<feature type="transmembrane region" description="Helical" evidence="10">
    <location>
        <begin position="261"/>
        <end position="279"/>
    </location>
</feature>
<feature type="transmembrane region" description="Helical" evidence="10">
    <location>
        <begin position="333"/>
        <end position="352"/>
    </location>
</feature>
<evidence type="ECO:0000256" key="1">
    <source>
        <dbReference type="ARBA" id="ARBA00004651"/>
    </source>
</evidence>
<feature type="transmembrane region" description="Helical" evidence="10">
    <location>
        <begin position="390"/>
        <end position="408"/>
    </location>
</feature>
<evidence type="ECO:0000256" key="4">
    <source>
        <dbReference type="ARBA" id="ARBA00022960"/>
    </source>
</evidence>
<feature type="transmembrane region" description="Helical" evidence="10">
    <location>
        <begin position="420"/>
        <end position="438"/>
    </location>
</feature>
<feature type="transmembrane region" description="Helical" evidence="10">
    <location>
        <begin position="444"/>
        <end position="464"/>
    </location>
</feature>
<keyword evidence="4" id="KW-0133">Cell shape</keyword>
<protein>
    <recommendedName>
        <fullName evidence="13">Murein biosynthesis integral membrane protein MurJ</fullName>
    </recommendedName>
</protein>
<name>A0A2U8FMJ1_9BURK</name>
<accession>A0A2U8FMJ1</accession>
<dbReference type="AlphaFoldDB" id="A0A2U8FMJ1"/>
<dbReference type="Pfam" id="PF03023">
    <property type="entry name" value="MurJ"/>
    <property type="match status" value="1"/>
</dbReference>
<evidence type="ECO:0000256" key="6">
    <source>
        <dbReference type="ARBA" id="ARBA00022989"/>
    </source>
</evidence>
<dbReference type="GO" id="GO:0008360">
    <property type="term" value="P:regulation of cell shape"/>
    <property type="evidence" value="ECO:0007669"/>
    <property type="project" value="UniProtKB-KW"/>
</dbReference>
<feature type="transmembrane region" description="Helical" evidence="10">
    <location>
        <begin position="43"/>
        <end position="65"/>
    </location>
</feature>
<evidence type="ECO:0000256" key="2">
    <source>
        <dbReference type="ARBA" id="ARBA00022475"/>
    </source>
</evidence>
<evidence type="ECO:0000313" key="11">
    <source>
        <dbReference type="EMBL" id="AWI52147.1"/>
    </source>
</evidence>
<evidence type="ECO:0000256" key="10">
    <source>
        <dbReference type="SAM" id="Phobius"/>
    </source>
</evidence>
<dbReference type="GO" id="GO:0009252">
    <property type="term" value="P:peptidoglycan biosynthetic process"/>
    <property type="evidence" value="ECO:0007669"/>
    <property type="project" value="UniProtKB-KW"/>
</dbReference>
<evidence type="ECO:0000256" key="8">
    <source>
        <dbReference type="ARBA" id="ARBA00060041"/>
    </source>
</evidence>
<evidence type="ECO:0000313" key="12">
    <source>
        <dbReference type="Proteomes" id="UP000244892"/>
    </source>
</evidence>
<keyword evidence="3 10" id="KW-0812">Transmembrane</keyword>
<evidence type="ECO:0008006" key="13">
    <source>
        <dbReference type="Google" id="ProtNLM"/>
    </source>
</evidence>
<keyword evidence="5" id="KW-0573">Peptidoglycan synthesis</keyword>
<reference evidence="11 12" key="1">
    <citation type="submission" date="2018-05" db="EMBL/GenBank/DDBJ databases">
        <title>complete genome sequence of Aquabacterium olei NBRC 110486.</title>
        <authorList>
            <person name="Tang B."/>
            <person name="Chang J."/>
            <person name="Zhang L."/>
            <person name="Yang H."/>
        </authorList>
    </citation>
    <scope>NUCLEOTIDE SEQUENCE [LARGE SCALE GENOMIC DNA]</scope>
    <source>
        <strain evidence="11 12">NBRC 110486</strain>
    </source>
</reference>
<comment type="similarity">
    <text evidence="9">Belongs to the MurJ/MviN family.</text>
</comment>
<feature type="transmembrane region" description="Helical" evidence="10">
    <location>
        <begin position="77"/>
        <end position="100"/>
    </location>
</feature>
<gene>
    <name evidence="11" type="ORF">DEH84_00790</name>
</gene>
<keyword evidence="12" id="KW-1185">Reference proteome</keyword>
<feature type="transmembrane region" description="Helical" evidence="10">
    <location>
        <begin position="149"/>
        <end position="169"/>
    </location>
</feature>
<comment type="function">
    <text evidence="8">Involved in peptidoglycan biosynthesis. Transports lipid-linked peptidoglycan precursors from the inner to the outer leaflet of the cytoplasmic membrane.</text>
</comment>
<dbReference type="EMBL" id="CP029210">
    <property type="protein sequence ID" value="AWI52147.1"/>
    <property type="molecule type" value="Genomic_DNA"/>
</dbReference>
<keyword evidence="2" id="KW-1003">Cell membrane</keyword>
<feature type="transmembrane region" description="Helical" evidence="10">
    <location>
        <begin position="120"/>
        <end position="142"/>
    </location>
</feature>
<feature type="transmembrane region" description="Helical" evidence="10">
    <location>
        <begin position="181"/>
        <end position="201"/>
    </location>
</feature>
<dbReference type="PANTHER" id="PTHR43486">
    <property type="entry name" value="LIPID II FLIPPASE MURJ-RELATED"/>
    <property type="match status" value="1"/>
</dbReference>